<evidence type="ECO:0000313" key="2">
    <source>
        <dbReference type="EMBL" id="AIY67610.1"/>
    </source>
</evidence>
<keyword evidence="1" id="KW-0472">Membrane</keyword>
<dbReference type="STRING" id="1348114.OM33_21725"/>
<evidence type="ECO:0000313" key="3">
    <source>
        <dbReference type="Proteomes" id="UP000030341"/>
    </source>
</evidence>
<dbReference type="eggNOG" id="ENOG50334HF">
    <property type="taxonomic scope" value="Bacteria"/>
</dbReference>
<feature type="transmembrane region" description="Helical" evidence="1">
    <location>
        <begin position="87"/>
        <end position="105"/>
    </location>
</feature>
<dbReference type="KEGG" id="pseo:OM33_21725"/>
<feature type="transmembrane region" description="Helical" evidence="1">
    <location>
        <begin position="42"/>
        <end position="66"/>
    </location>
</feature>
<feature type="transmembrane region" description="Helical" evidence="1">
    <location>
        <begin position="12"/>
        <end position="30"/>
    </location>
</feature>
<name>A0A0A7ELU0_9GAMM</name>
<dbReference type="Proteomes" id="UP000030341">
    <property type="component" value="Chromosome 2"/>
</dbReference>
<keyword evidence="1" id="KW-1133">Transmembrane helix</keyword>
<gene>
    <name evidence="2" type="ORF">OM33_21725</name>
</gene>
<organism evidence="2 3">
    <name type="scientific">Pseudoalteromonas piratica</name>
    <dbReference type="NCBI Taxonomy" id="1348114"/>
    <lineage>
        <taxon>Bacteria</taxon>
        <taxon>Pseudomonadati</taxon>
        <taxon>Pseudomonadota</taxon>
        <taxon>Gammaproteobacteria</taxon>
        <taxon>Alteromonadales</taxon>
        <taxon>Pseudoalteromonadaceae</taxon>
        <taxon>Pseudoalteromonas</taxon>
    </lineage>
</organism>
<reference evidence="2 3" key="1">
    <citation type="submission" date="2014-11" db="EMBL/GenBank/DDBJ databases">
        <title>Complete Genome Sequence of Pseudoalteromonas sp. Strain OCN003 Isolated from Kaneohe Bay, Oahu, Hawaii.</title>
        <authorList>
            <person name="Beurmann S."/>
            <person name="Videau P."/>
            <person name="Ushijima B."/>
            <person name="Smith A.M."/>
            <person name="Aeby G.S."/>
            <person name="Callahan S.M."/>
            <person name="Belcaid M."/>
        </authorList>
    </citation>
    <scope>NUCLEOTIDE SEQUENCE [LARGE SCALE GENOMIC DNA]</scope>
    <source>
        <strain evidence="2 3">OCN003</strain>
    </source>
</reference>
<proteinExistence type="predicted"/>
<dbReference type="HOGENOM" id="CLU_2318543_0_0_6"/>
<keyword evidence="3" id="KW-1185">Reference proteome</keyword>
<accession>A0A0A7ELU0</accession>
<protein>
    <submittedName>
        <fullName evidence="2">Uncharacterized protein</fullName>
    </submittedName>
</protein>
<dbReference type="AlphaFoldDB" id="A0A0A7ELU0"/>
<keyword evidence="1" id="KW-0812">Transmembrane</keyword>
<dbReference type="EMBL" id="CP009889">
    <property type="protein sequence ID" value="AIY67610.1"/>
    <property type="molecule type" value="Genomic_DNA"/>
</dbReference>
<evidence type="ECO:0000256" key="1">
    <source>
        <dbReference type="SAM" id="Phobius"/>
    </source>
</evidence>
<sequence>MVFEVKSERESVATALCFVIGFLFLSTGAYDFVYNGLHLIDLVTLFSIFLILVSLGLAPKFFFTPLNQLLSSSFRLPTLIKSTVQKTFLFAGVSLFLVCFFWQNLSS</sequence>